<dbReference type="PANTHER" id="PTHR40396">
    <property type="entry name" value="ATPASE-LIKE PROTEIN"/>
    <property type="match status" value="1"/>
</dbReference>
<name>A0A330LQ92_9GAMM</name>
<dbReference type="PANTHER" id="PTHR40396:SF1">
    <property type="entry name" value="ATPASE AAA-TYPE CORE DOMAIN-CONTAINING PROTEIN"/>
    <property type="match status" value="1"/>
</dbReference>
<dbReference type="Pfam" id="PF13304">
    <property type="entry name" value="AAA_21"/>
    <property type="match status" value="1"/>
</dbReference>
<evidence type="ECO:0000259" key="1">
    <source>
        <dbReference type="Pfam" id="PF13304"/>
    </source>
</evidence>
<dbReference type="InterPro" id="IPR027417">
    <property type="entry name" value="P-loop_NTPase"/>
</dbReference>
<keyword evidence="3" id="KW-1185">Reference proteome</keyword>
<feature type="domain" description="ATPase AAA-type core" evidence="1">
    <location>
        <begin position="40"/>
        <end position="331"/>
    </location>
</feature>
<evidence type="ECO:0000313" key="3">
    <source>
        <dbReference type="Proteomes" id="UP000250163"/>
    </source>
</evidence>
<gene>
    <name evidence="2" type="ORF">MORIYA_1878</name>
</gene>
<dbReference type="InterPro" id="IPR003959">
    <property type="entry name" value="ATPase_AAA_core"/>
</dbReference>
<dbReference type="RefSeq" id="WP_112714416.1">
    <property type="nucleotide sequence ID" value="NZ_LS483250.1"/>
</dbReference>
<dbReference type="GO" id="GO:0005524">
    <property type="term" value="F:ATP binding"/>
    <property type="evidence" value="ECO:0007669"/>
    <property type="project" value="InterPro"/>
</dbReference>
<dbReference type="Proteomes" id="UP000250163">
    <property type="component" value="Chromosome MORIYA"/>
</dbReference>
<dbReference type="Gene3D" id="3.40.50.300">
    <property type="entry name" value="P-loop containing nucleotide triphosphate hydrolases"/>
    <property type="match status" value="1"/>
</dbReference>
<protein>
    <submittedName>
        <fullName evidence="2">Abortive infection protein</fullName>
    </submittedName>
</protein>
<accession>A0A330LQ92</accession>
<dbReference type="AlphaFoldDB" id="A0A330LQ92"/>
<dbReference type="EMBL" id="LS483250">
    <property type="protein sequence ID" value="SQD78356.1"/>
    <property type="molecule type" value="Genomic_DNA"/>
</dbReference>
<evidence type="ECO:0000313" key="2">
    <source>
        <dbReference type="EMBL" id="SQD78356.1"/>
    </source>
</evidence>
<sequence>MILRYGGSNYFCFKEDFEIDLRLNKNCPEDISNGKDYSQVMCIKGANAAGKTNALKALSFIASFIASSFNEKPEGKLALETYFGNKMPTHLFCEFRINHLDYRYDLSLQDNKVVDEKLTLISDSNKVLFFRRETVLEHVDDEYSGLRNIPQLRANASIISSAHQHEIPCIKGMYDFFNLALKNVGYSGFKEISKDGDFSKLYHESPEILDFVKEKLRFFDTGIIDIQIDFYENGDGEKVYFPLFCFEINGKIKKLRMHHQSSGTKRLYKLLGYCFAIIHRDNDELPYGAFMVWDELDLHLHSLIIPELIKLFEKGSNTQLIFTCQNDQILDSMGKYRTVLINKSDNESYSYRLDELPSDLLRNNRPITPHYKKGSIGGVPNIG</sequence>
<dbReference type="GO" id="GO:0016887">
    <property type="term" value="F:ATP hydrolysis activity"/>
    <property type="evidence" value="ECO:0007669"/>
    <property type="project" value="InterPro"/>
</dbReference>
<proteinExistence type="predicted"/>
<organism evidence="2 3">
    <name type="scientific">Moritella yayanosii</name>
    <dbReference type="NCBI Taxonomy" id="69539"/>
    <lineage>
        <taxon>Bacteria</taxon>
        <taxon>Pseudomonadati</taxon>
        <taxon>Pseudomonadota</taxon>
        <taxon>Gammaproteobacteria</taxon>
        <taxon>Alteromonadales</taxon>
        <taxon>Moritellaceae</taxon>
        <taxon>Moritella</taxon>
    </lineage>
</organism>
<dbReference type="OrthoDB" id="9809324at2"/>
<dbReference type="SUPFAM" id="SSF52540">
    <property type="entry name" value="P-loop containing nucleoside triphosphate hydrolases"/>
    <property type="match status" value="1"/>
</dbReference>
<reference evidence="3" key="1">
    <citation type="submission" date="2018-05" db="EMBL/GenBank/DDBJ databases">
        <authorList>
            <person name="Cea G.-C."/>
            <person name="William W."/>
        </authorList>
    </citation>
    <scope>NUCLEOTIDE SEQUENCE [LARGE SCALE GENOMIC DNA]</scope>
    <source>
        <strain evidence="3">DB21MT 5</strain>
    </source>
</reference>
<dbReference type="KEGG" id="mya:MORIYA_1878"/>